<evidence type="ECO:0000313" key="3">
    <source>
        <dbReference type="Proteomes" id="UP000235023"/>
    </source>
</evidence>
<feature type="compositionally biased region" description="Polar residues" evidence="1">
    <location>
        <begin position="15"/>
        <end position="46"/>
    </location>
</feature>
<dbReference type="Proteomes" id="UP000235023">
    <property type="component" value="Unassembled WGS sequence"/>
</dbReference>
<sequence length="597" mass="65641">MSDEHSPRLPLPEHTGSTTSDSSNPSHDLSRRGQVSSDESSTVSRIDSSDRWRFGGPGPLPQWPLVYDYHPGFEIPYHLSNSAIEIATQHARELPYSLIQVVCEHTEGEIPKREDLTLHIRGDLSNPLHTQWLNMLDTLIQVLLGMGWFGRIEVIDNRVTGIESFPPKLPQPAIASWESLVSGIIQQLETHQLPPVLVFPMNRGYWEDISVPTVIARVQKRNAPASTMNRVSKLLSDFVQDYGLQFELTGDDGLWGLFGTSGSQPLPGLAIESGTLGWPFNRGYNTMGMSVARKDVPDWSGTIGGYLTYNNRVLGITCHHVVRRGVHEQVDHDIDTTGGIDLPWVCQSPSTTDVETIETQLSGQIPPPMPSNIPTALIANRQRRAQETATKLEQVERYSVGLGNVVATSGWRNVPYKVQLGPEPPLEMIMDWAMVDMTPSHWTESANVIQDVAGDLAYDMNPVSSHWKCQDVIVPTVAKQINTGETLFKRGRSTGLTTGECIRVAPASLRILGIPQRLHHRCFIVAPYAGRKFAATGDSGSWCLNGKGEVVGILIGGDPTGSGLVIPMDLVIENMEAFLKLPSGSLKLLGSHQDEQV</sequence>
<name>A0A2J5HEF8_9EURO</name>
<dbReference type="InterPro" id="IPR009003">
    <property type="entry name" value="Peptidase_S1_PA"/>
</dbReference>
<dbReference type="OrthoDB" id="4497426at2759"/>
<evidence type="ECO:0000313" key="2">
    <source>
        <dbReference type="EMBL" id="PLN75246.1"/>
    </source>
</evidence>
<accession>A0A2J5HEF8</accession>
<protein>
    <submittedName>
        <fullName evidence="2">Uncharacterized protein</fullName>
    </submittedName>
</protein>
<proteinExistence type="predicted"/>
<dbReference type="AlphaFoldDB" id="A0A2J5HEF8"/>
<gene>
    <name evidence="2" type="ORF">BDW42DRAFT_181002</name>
</gene>
<dbReference type="SUPFAM" id="SSF50494">
    <property type="entry name" value="Trypsin-like serine proteases"/>
    <property type="match status" value="1"/>
</dbReference>
<reference evidence="3" key="1">
    <citation type="submission" date="2017-12" db="EMBL/GenBank/DDBJ databases">
        <authorList>
            <consortium name="DOE Joint Genome Institute"/>
            <person name="Mondo S.J."/>
            <person name="Kjaerbolling I."/>
            <person name="Vesth T.C."/>
            <person name="Frisvad J.C."/>
            <person name="Nybo J.L."/>
            <person name="Theobald S."/>
            <person name="Kuo A."/>
            <person name="Bowyer P."/>
            <person name="Matsuda Y."/>
            <person name="Lyhne E.K."/>
            <person name="Kogle M.E."/>
            <person name="Clum A."/>
            <person name="Lipzen A."/>
            <person name="Salamov A."/>
            <person name="Ngan C.Y."/>
            <person name="Daum C."/>
            <person name="Chiniquy J."/>
            <person name="Barry K."/>
            <person name="LaButti K."/>
            <person name="Haridas S."/>
            <person name="Simmons B.A."/>
            <person name="Magnuson J.K."/>
            <person name="Mortensen U.H."/>
            <person name="Larsen T.O."/>
            <person name="Grigoriev I.V."/>
            <person name="Baker S.E."/>
            <person name="Andersen M.R."/>
            <person name="Nordberg H.P."/>
            <person name="Cantor M.N."/>
            <person name="Hua S.X."/>
        </authorList>
    </citation>
    <scope>NUCLEOTIDE SEQUENCE [LARGE SCALE GENOMIC DNA]</scope>
    <source>
        <strain evidence="3">IBT 19404</strain>
    </source>
</reference>
<feature type="region of interest" description="Disordered" evidence="1">
    <location>
        <begin position="1"/>
        <end position="53"/>
    </location>
</feature>
<evidence type="ECO:0000256" key="1">
    <source>
        <dbReference type="SAM" id="MobiDB-lite"/>
    </source>
</evidence>
<dbReference type="EMBL" id="KZ559657">
    <property type="protein sequence ID" value="PLN75246.1"/>
    <property type="molecule type" value="Genomic_DNA"/>
</dbReference>
<keyword evidence="3" id="KW-1185">Reference proteome</keyword>
<organism evidence="2 3">
    <name type="scientific">Aspergillus taichungensis</name>
    <dbReference type="NCBI Taxonomy" id="482145"/>
    <lineage>
        <taxon>Eukaryota</taxon>
        <taxon>Fungi</taxon>
        <taxon>Dikarya</taxon>
        <taxon>Ascomycota</taxon>
        <taxon>Pezizomycotina</taxon>
        <taxon>Eurotiomycetes</taxon>
        <taxon>Eurotiomycetidae</taxon>
        <taxon>Eurotiales</taxon>
        <taxon>Aspergillaceae</taxon>
        <taxon>Aspergillus</taxon>
        <taxon>Aspergillus subgen. Circumdati</taxon>
    </lineage>
</organism>